<proteinExistence type="predicted"/>
<sequence length="114" mass="13041">MEGRGLGWVMKSKERMQAYHPNHQGVMGSIESQRKKLRMNGVTEEQLQQLNIDYPLREHSIPLYRGGPRFEEPLDDNDATYEEQTRVGSDLDSNDDGDDSKMGEAAIFPIDDEK</sequence>
<evidence type="ECO:0000313" key="2">
    <source>
        <dbReference type="EMBL" id="MCD7472283.1"/>
    </source>
</evidence>
<dbReference type="EMBL" id="JACEIK010001800">
    <property type="protein sequence ID" value="MCD7472283.1"/>
    <property type="molecule type" value="Genomic_DNA"/>
</dbReference>
<gene>
    <name evidence="2" type="ORF">HAX54_013345</name>
</gene>
<protein>
    <submittedName>
        <fullName evidence="2">Uncharacterized protein</fullName>
    </submittedName>
</protein>
<comment type="caution">
    <text evidence="2">The sequence shown here is derived from an EMBL/GenBank/DDBJ whole genome shotgun (WGS) entry which is preliminary data.</text>
</comment>
<evidence type="ECO:0000313" key="3">
    <source>
        <dbReference type="Proteomes" id="UP000823775"/>
    </source>
</evidence>
<reference evidence="2 3" key="1">
    <citation type="journal article" date="2021" name="BMC Genomics">
        <title>Datura genome reveals duplications of psychoactive alkaloid biosynthetic genes and high mutation rate following tissue culture.</title>
        <authorList>
            <person name="Rajewski A."/>
            <person name="Carter-House D."/>
            <person name="Stajich J."/>
            <person name="Litt A."/>
        </authorList>
    </citation>
    <scope>NUCLEOTIDE SEQUENCE [LARGE SCALE GENOMIC DNA]</scope>
    <source>
        <strain evidence="2">AR-01</strain>
    </source>
</reference>
<dbReference type="Proteomes" id="UP000823775">
    <property type="component" value="Unassembled WGS sequence"/>
</dbReference>
<name>A0ABS8TM48_DATST</name>
<evidence type="ECO:0000256" key="1">
    <source>
        <dbReference type="SAM" id="MobiDB-lite"/>
    </source>
</evidence>
<accession>A0ABS8TM48</accession>
<feature type="region of interest" description="Disordered" evidence="1">
    <location>
        <begin position="63"/>
        <end position="114"/>
    </location>
</feature>
<keyword evidence="3" id="KW-1185">Reference proteome</keyword>
<organism evidence="2 3">
    <name type="scientific">Datura stramonium</name>
    <name type="common">Jimsonweed</name>
    <name type="synonym">Common thornapple</name>
    <dbReference type="NCBI Taxonomy" id="4076"/>
    <lineage>
        <taxon>Eukaryota</taxon>
        <taxon>Viridiplantae</taxon>
        <taxon>Streptophyta</taxon>
        <taxon>Embryophyta</taxon>
        <taxon>Tracheophyta</taxon>
        <taxon>Spermatophyta</taxon>
        <taxon>Magnoliopsida</taxon>
        <taxon>eudicotyledons</taxon>
        <taxon>Gunneridae</taxon>
        <taxon>Pentapetalae</taxon>
        <taxon>asterids</taxon>
        <taxon>lamiids</taxon>
        <taxon>Solanales</taxon>
        <taxon>Solanaceae</taxon>
        <taxon>Solanoideae</taxon>
        <taxon>Datureae</taxon>
        <taxon>Datura</taxon>
    </lineage>
</organism>